<dbReference type="Proteomes" id="UP000052258">
    <property type="component" value="Unassembled WGS sequence"/>
</dbReference>
<gene>
    <name evidence="1" type="ORF">X560_2601</name>
</gene>
<keyword evidence="2" id="KW-1185">Reference proteome</keyword>
<organism evidence="1 2">
    <name type="scientific">Listeria fleischmannii 1991</name>
    <dbReference type="NCBI Taxonomy" id="1430899"/>
    <lineage>
        <taxon>Bacteria</taxon>
        <taxon>Bacillati</taxon>
        <taxon>Bacillota</taxon>
        <taxon>Bacilli</taxon>
        <taxon>Bacillales</taxon>
        <taxon>Listeriaceae</taxon>
        <taxon>Listeria</taxon>
    </lineage>
</organism>
<proteinExistence type="predicted"/>
<sequence>MAKEFQELIKNINTIRPYARDFYIYGFKTREEFKQKSIRSYDTERRRIESYFHNNIESEINGSKKTVRLAIDSTDLSENPFFSIWKAKSFTKNDIYLHFMLIHLLKEESKNLQEILRELDNEKLIEEGTVRKKLSEYVKLGILKQTKQKKVNYYKLILFPELSSDFLTAIQFFKEVLPVGILGAYILNAQKVSLKSPFIFKHFYPVHTLDDQIAFDLLTAIRLKKHIEIHLFTHKKKISKSFLPIKLLVSSQTGRRYVMGRTVGSHNFTSFRLDHIESVKILGVDEDFDQIAAEFKDALPYFWSNMNGNFKTSTFRMQLRIDEYRETYLIDRIKREGRSGKLTKIGPNLFEYEVKLFDLTGIKPFLRTFIGRIVKMEASRKGFVASFLKEVSLMYEFYEEEH</sequence>
<protein>
    <submittedName>
        <fullName evidence="1">Uncharacterized protein</fullName>
    </submittedName>
</protein>
<dbReference type="PROSITE" id="PS52050">
    <property type="entry name" value="WYL"/>
    <property type="match status" value="1"/>
</dbReference>
<dbReference type="AlphaFoldDB" id="A0A0J8GAR3"/>
<name>A0A0J8GAR3_9LIST</name>
<accession>A0A0J8GAR3</accession>
<dbReference type="EMBL" id="AZHO01000038">
    <property type="protein sequence ID" value="KMT57903.1"/>
    <property type="molecule type" value="Genomic_DNA"/>
</dbReference>
<dbReference type="OrthoDB" id="9814277at2"/>
<comment type="caution">
    <text evidence="1">The sequence shown here is derived from an EMBL/GenBank/DDBJ whole genome shotgun (WGS) entry which is preliminary data.</text>
</comment>
<evidence type="ECO:0000313" key="2">
    <source>
        <dbReference type="Proteomes" id="UP000052258"/>
    </source>
</evidence>
<evidence type="ECO:0000313" key="1">
    <source>
        <dbReference type="EMBL" id="KMT57903.1"/>
    </source>
</evidence>
<dbReference type="PATRIC" id="fig|1430899.3.peg.2652"/>
<dbReference type="RefSeq" id="WP_007476151.1">
    <property type="nucleotide sequence ID" value="NZ_KQ130623.1"/>
</dbReference>
<reference evidence="1 2" key="1">
    <citation type="journal article" date="2015" name="Genome Biol. Evol.">
        <title>Comparative Genomics of Listeria Sensu Lato: Genus-Wide Differences in Evolutionary Dynamics and the Progressive Gain of Complex, Potentially Pathogenicity-Related Traits through Lateral Gene Transfer.</title>
        <authorList>
            <person name="Chiara M."/>
            <person name="Caruso M."/>
            <person name="D'Erchia A.M."/>
            <person name="Manzari C."/>
            <person name="Fraccalvieri R."/>
            <person name="Goffredo E."/>
            <person name="Latorre L."/>
            <person name="Miccolupo A."/>
            <person name="Padalino I."/>
            <person name="Santagada G."/>
            <person name="Chiocco D."/>
            <person name="Pesole G."/>
            <person name="Horner D.S."/>
            <person name="Parisi A."/>
        </authorList>
    </citation>
    <scope>NUCLEOTIDE SEQUENCE [LARGE SCALE GENOMIC DNA]</scope>
    <source>
        <strain evidence="1 2">1991</strain>
    </source>
</reference>